<evidence type="ECO:0000259" key="2">
    <source>
        <dbReference type="Pfam" id="PF03713"/>
    </source>
</evidence>
<dbReference type="PROSITE" id="PS51257">
    <property type="entry name" value="PROKAR_LIPOPROTEIN"/>
    <property type="match status" value="1"/>
</dbReference>
<organism evidence="3 4">
    <name type="scientific">Mycolicibacillus parakoreensis</name>
    <dbReference type="NCBI Taxonomy" id="1069221"/>
    <lineage>
        <taxon>Bacteria</taxon>
        <taxon>Bacillati</taxon>
        <taxon>Actinomycetota</taxon>
        <taxon>Actinomycetes</taxon>
        <taxon>Mycobacteriales</taxon>
        <taxon>Mycobacteriaceae</taxon>
        <taxon>Mycolicibacillus</taxon>
    </lineage>
</organism>
<dbReference type="InterPro" id="IPR012347">
    <property type="entry name" value="Ferritin-like"/>
</dbReference>
<dbReference type="Gene3D" id="1.20.1260.10">
    <property type="match status" value="1"/>
</dbReference>
<evidence type="ECO:0000313" key="3">
    <source>
        <dbReference type="EMBL" id="ULN52672.1"/>
    </source>
</evidence>
<name>A0ABY3TY81_9MYCO</name>
<evidence type="ECO:0000313" key="4">
    <source>
        <dbReference type="Proteomes" id="UP001055200"/>
    </source>
</evidence>
<reference evidence="3" key="1">
    <citation type="submission" date="2022-08" db="EMBL/GenBank/DDBJ databases">
        <title>Complete genome sequence of 14 non-tuberculosis mycobacteria type-strains.</title>
        <authorList>
            <person name="Igarashi Y."/>
            <person name="Osugi A."/>
            <person name="Mitarai S."/>
        </authorList>
    </citation>
    <scope>NUCLEOTIDE SEQUENCE</scope>
    <source>
        <strain evidence="3">DSM 45575</strain>
    </source>
</reference>
<dbReference type="Proteomes" id="UP001055200">
    <property type="component" value="Chromosome"/>
</dbReference>
<protein>
    <submittedName>
        <fullName evidence="3">DUF305 domain-containing protein</fullName>
    </submittedName>
</protein>
<gene>
    <name evidence="3" type="ORF">MIU77_17880</name>
</gene>
<proteinExistence type="predicted"/>
<dbReference type="RefSeq" id="WP_240170944.1">
    <property type="nucleotide sequence ID" value="NZ_CP092365.1"/>
</dbReference>
<keyword evidence="4" id="KW-1185">Reference proteome</keyword>
<accession>A0ABY3TY81</accession>
<feature type="domain" description="DUF305" evidence="2">
    <location>
        <begin position="68"/>
        <end position="212"/>
    </location>
</feature>
<evidence type="ECO:0000256" key="1">
    <source>
        <dbReference type="SAM" id="SignalP"/>
    </source>
</evidence>
<feature type="signal peptide" evidence="1">
    <location>
        <begin position="1"/>
        <end position="18"/>
    </location>
</feature>
<dbReference type="InterPro" id="IPR005183">
    <property type="entry name" value="DUF305_CopM-like"/>
</dbReference>
<keyword evidence="1" id="KW-0732">Signal</keyword>
<dbReference type="Pfam" id="PF03713">
    <property type="entry name" value="DUF305"/>
    <property type="match status" value="1"/>
</dbReference>
<feature type="chain" id="PRO_5045070795" evidence="1">
    <location>
        <begin position="19"/>
        <end position="215"/>
    </location>
</feature>
<dbReference type="PANTHER" id="PTHR36933:SF1">
    <property type="entry name" value="SLL0788 PROTEIN"/>
    <property type="match status" value="1"/>
</dbReference>
<dbReference type="EMBL" id="CP092365">
    <property type="protein sequence ID" value="ULN52672.1"/>
    <property type="molecule type" value="Genomic_DNA"/>
</dbReference>
<sequence length="215" mass="22562">MKCLALRPLCLTAVFAAAAVVLAGCSASSEDPGAAAHTTGAAETAVTDGAVATTAADAAVPTNHNAADVTFATDMIPHHRQALTLTDLVDERTDNAAVITLAREISAAQQPEIDQLQAMLRQWDVPVPEEQQGDHDGADMAGMVDQATLERLESLRGSEFDTLWLESMISHHQGAVQMSQTEISDGENAAAKALATNIIAVQQAEIDQMNDMMGA</sequence>
<dbReference type="PANTHER" id="PTHR36933">
    <property type="entry name" value="SLL0788 PROTEIN"/>
    <property type="match status" value="1"/>
</dbReference>